<feature type="region of interest" description="Disordered" evidence="1">
    <location>
        <begin position="58"/>
        <end position="146"/>
    </location>
</feature>
<sequence length="146" mass="15996">MFITLQQLQGGTIMHQGIAVILLLFSCYACAEVNKCRKADGALIFTDAACPPGSKAEAFSGNTSVNSVPLPTLTPHASDSATEQPSVQRIPDQRRLRDDADDHAVSDSGSTDWFGQPIYYPVLRPTPRPHPQPRPTPQLRPIPRHR</sequence>
<evidence type="ECO:0000259" key="2">
    <source>
        <dbReference type="Pfam" id="PF13511"/>
    </source>
</evidence>
<name>A0A8J7FMF7_9NEIS</name>
<proteinExistence type="predicted"/>
<feature type="compositionally biased region" description="Pro residues" evidence="1">
    <location>
        <begin position="124"/>
        <end position="140"/>
    </location>
</feature>
<feature type="domain" description="DUF4124" evidence="2">
    <location>
        <begin position="22"/>
        <end position="69"/>
    </location>
</feature>
<protein>
    <recommendedName>
        <fullName evidence="2">DUF4124 domain-containing protein</fullName>
    </recommendedName>
</protein>
<organism evidence="3 4">
    <name type="scientific">Chitinilyticum piscinae</name>
    <dbReference type="NCBI Taxonomy" id="2866724"/>
    <lineage>
        <taxon>Bacteria</taxon>
        <taxon>Pseudomonadati</taxon>
        <taxon>Pseudomonadota</taxon>
        <taxon>Betaproteobacteria</taxon>
        <taxon>Neisseriales</taxon>
        <taxon>Chitinibacteraceae</taxon>
        <taxon>Chitinilyticum</taxon>
    </lineage>
</organism>
<dbReference type="Proteomes" id="UP000604481">
    <property type="component" value="Unassembled WGS sequence"/>
</dbReference>
<dbReference type="AlphaFoldDB" id="A0A8J7FMF7"/>
<dbReference type="EMBL" id="JADFUA010000003">
    <property type="protein sequence ID" value="MBE9608894.1"/>
    <property type="molecule type" value="Genomic_DNA"/>
</dbReference>
<dbReference type="InterPro" id="IPR025392">
    <property type="entry name" value="DUF4124"/>
</dbReference>
<dbReference type="Pfam" id="PF13511">
    <property type="entry name" value="DUF4124"/>
    <property type="match status" value="1"/>
</dbReference>
<feature type="compositionally biased region" description="Basic and acidic residues" evidence="1">
    <location>
        <begin position="91"/>
        <end position="105"/>
    </location>
</feature>
<evidence type="ECO:0000313" key="3">
    <source>
        <dbReference type="EMBL" id="MBE9608894.1"/>
    </source>
</evidence>
<accession>A0A8J7FMF7</accession>
<comment type="caution">
    <text evidence="3">The sequence shown here is derived from an EMBL/GenBank/DDBJ whole genome shotgun (WGS) entry which is preliminary data.</text>
</comment>
<evidence type="ECO:0000313" key="4">
    <source>
        <dbReference type="Proteomes" id="UP000604481"/>
    </source>
</evidence>
<feature type="compositionally biased region" description="Polar residues" evidence="1">
    <location>
        <begin position="60"/>
        <end position="87"/>
    </location>
</feature>
<reference evidence="3 4" key="1">
    <citation type="submission" date="2020-10" db="EMBL/GenBank/DDBJ databases">
        <title>The genome sequence of Chitinilyticum litopenaei 4Y14.</title>
        <authorList>
            <person name="Liu Y."/>
        </authorList>
    </citation>
    <scope>NUCLEOTIDE SEQUENCE [LARGE SCALE GENOMIC DNA]</scope>
    <source>
        <strain evidence="3 4">4Y14</strain>
    </source>
</reference>
<keyword evidence="4" id="KW-1185">Reference proteome</keyword>
<gene>
    <name evidence="3" type="ORF">INR99_05985</name>
</gene>
<evidence type="ECO:0000256" key="1">
    <source>
        <dbReference type="SAM" id="MobiDB-lite"/>
    </source>
</evidence>